<dbReference type="NCBIfam" id="TIGR00174">
    <property type="entry name" value="miaA"/>
    <property type="match status" value="1"/>
</dbReference>
<dbReference type="SUPFAM" id="SSF52540">
    <property type="entry name" value="P-loop containing nucleoside triphosphate hydrolases"/>
    <property type="match status" value="2"/>
</dbReference>
<evidence type="ECO:0000256" key="10">
    <source>
        <dbReference type="HAMAP-Rule" id="MF_00185"/>
    </source>
</evidence>
<dbReference type="Proteomes" id="UP001433088">
    <property type="component" value="Unassembled WGS sequence"/>
</dbReference>
<comment type="similarity">
    <text evidence="3 10 13">Belongs to the IPP transferase family.</text>
</comment>
<evidence type="ECO:0000256" key="11">
    <source>
        <dbReference type="RuleBase" id="RU003783"/>
    </source>
</evidence>
<comment type="catalytic activity">
    <reaction evidence="9 10 11">
        <text>adenosine(37) in tRNA + dimethylallyl diphosphate = N(6)-dimethylallyladenosine(37) in tRNA + diphosphate</text>
        <dbReference type="Rhea" id="RHEA:26482"/>
        <dbReference type="Rhea" id="RHEA-COMP:10162"/>
        <dbReference type="Rhea" id="RHEA-COMP:10375"/>
        <dbReference type="ChEBI" id="CHEBI:33019"/>
        <dbReference type="ChEBI" id="CHEBI:57623"/>
        <dbReference type="ChEBI" id="CHEBI:74411"/>
        <dbReference type="ChEBI" id="CHEBI:74415"/>
        <dbReference type="EC" id="2.5.1.75"/>
    </reaction>
</comment>
<evidence type="ECO:0000256" key="3">
    <source>
        <dbReference type="ARBA" id="ARBA00005842"/>
    </source>
</evidence>
<evidence type="ECO:0000256" key="2">
    <source>
        <dbReference type="ARBA" id="ARBA00003213"/>
    </source>
</evidence>
<evidence type="ECO:0000256" key="7">
    <source>
        <dbReference type="ARBA" id="ARBA00022840"/>
    </source>
</evidence>
<keyword evidence="15" id="KW-1185">Reference proteome</keyword>
<keyword evidence="4 10" id="KW-0808">Transferase</keyword>
<dbReference type="InterPro" id="IPR018022">
    <property type="entry name" value="IPT"/>
</dbReference>
<evidence type="ECO:0000256" key="12">
    <source>
        <dbReference type="RuleBase" id="RU003784"/>
    </source>
</evidence>
<dbReference type="InterPro" id="IPR027417">
    <property type="entry name" value="P-loop_NTPase"/>
</dbReference>
<dbReference type="HAMAP" id="MF_00185">
    <property type="entry name" value="IPP_trans"/>
    <property type="match status" value="1"/>
</dbReference>
<dbReference type="EMBL" id="JBBMEU010000096">
    <property type="protein sequence ID" value="MEQ2423191.1"/>
    <property type="molecule type" value="Genomic_DNA"/>
</dbReference>
<feature type="binding site" evidence="10">
    <location>
        <begin position="11"/>
        <end position="16"/>
    </location>
    <ligand>
        <name>substrate</name>
    </ligand>
</feature>
<keyword evidence="7 10" id="KW-0067">ATP-binding</keyword>
<comment type="cofactor">
    <cofactor evidence="1 10">
        <name>Mg(2+)</name>
        <dbReference type="ChEBI" id="CHEBI:18420"/>
    </cofactor>
</comment>
<dbReference type="GO" id="GO:0052381">
    <property type="term" value="F:tRNA dimethylallyltransferase activity"/>
    <property type="evidence" value="ECO:0007669"/>
    <property type="project" value="UniProtKB-EC"/>
</dbReference>
<name>A0ABV1CYI5_9FIRM</name>
<evidence type="ECO:0000256" key="13">
    <source>
        <dbReference type="RuleBase" id="RU003785"/>
    </source>
</evidence>
<comment type="caution">
    <text evidence="10">Lacks conserved residue(s) required for the propagation of feature annotation.</text>
</comment>
<evidence type="ECO:0000313" key="14">
    <source>
        <dbReference type="EMBL" id="MEQ2423191.1"/>
    </source>
</evidence>
<gene>
    <name evidence="10 14" type="primary">miaA</name>
    <name evidence="14" type="ORF">WMO23_10695</name>
</gene>
<dbReference type="PANTHER" id="PTHR11088">
    <property type="entry name" value="TRNA DIMETHYLALLYLTRANSFERASE"/>
    <property type="match status" value="1"/>
</dbReference>
<dbReference type="RefSeq" id="WP_020311231.1">
    <property type="nucleotide sequence ID" value="NZ_JBBMEU010000096.1"/>
</dbReference>
<proteinExistence type="inferred from homology"/>
<keyword evidence="8 10" id="KW-0460">Magnesium</keyword>
<evidence type="ECO:0000313" key="15">
    <source>
        <dbReference type="Proteomes" id="UP001433088"/>
    </source>
</evidence>
<organism evidence="14 15">
    <name type="scientific">Megasphaera intestinihominis</name>
    <dbReference type="NCBI Taxonomy" id="3133159"/>
    <lineage>
        <taxon>Bacteria</taxon>
        <taxon>Bacillati</taxon>
        <taxon>Bacillota</taxon>
        <taxon>Negativicutes</taxon>
        <taxon>Veillonellales</taxon>
        <taxon>Veillonellaceae</taxon>
        <taxon>Megasphaera</taxon>
    </lineage>
</organism>
<dbReference type="EC" id="2.5.1.75" evidence="10"/>
<feature type="site" description="Interaction with substrate tRNA" evidence="10">
    <location>
        <position position="100"/>
    </location>
</feature>
<dbReference type="Pfam" id="PF01715">
    <property type="entry name" value="IPPT"/>
    <property type="match status" value="1"/>
</dbReference>
<dbReference type="InterPro" id="IPR039657">
    <property type="entry name" value="Dimethylallyltransferase"/>
</dbReference>
<evidence type="ECO:0000256" key="6">
    <source>
        <dbReference type="ARBA" id="ARBA00022741"/>
    </source>
</evidence>
<evidence type="ECO:0000256" key="9">
    <source>
        <dbReference type="ARBA" id="ARBA00049563"/>
    </source>
</evidence>
<feature type="site" description="Interaction with substrate tRNA" evidence="10">
    <location>
        <position position="117"/>
    </location>
</feature>
<evidence type="ECO:0000256" key="5">
    <source>
        <dbReference type="ARBA" id="ARBA00022694"/>
    </source>
</evidence>
<dbReference type="PANTHER" id="PTHR11088:SF60">
    <property type="entry name" value="TRNA DIMETHYLALLYLTRANSFERASE"/>
    <property type="match status" value="1"/>
</dbReference>
<evidence type="ECO:0000256" key="8">
    <source>
        <dbReference type="ARBA" id="ARBA00022842"/>
    </source>
</evidence>
<comment type="caution">
    <text evidence="14">The sequence shown here is derived from an EMBL/GenBank/DDBJ whole genome shotgun (WGS) entry which is preliminary data.</text>
</comment>
<comment type="subunit">
    <text evidence="10">Monomer.</text>
</comment>
<accession>A0ABV1CYI5</accession>
<sequence length="309" mass="34855">MEKVIAIIGPTAVGKTALSFALAEHYGTDLISGDAYQIYRHMDIGTAKPTADELARYHHYLIDIAEPDEPYSAARFCDMAGKAIAEVNGKGKIPILVGGTGLYVQSLLEGYDFQTARMTEADKEAAQARIDALSQEELKAYIETETDWQPPDWHELFSNTHRLTRLVSAIEQGEGKSFVRAGKARDVVYDAYVIGLRLPRDVLYRRIEERVDAMIAAGWVDEVRYLLDKGIPPGCQSMKAIGYQELALYLQGQMPLDDAAARIKTRTRRFAKRQLTWFKRMPYIHWYDKDQYDGEEALIQAVLGDVPFP</sequence>
<reference evidence="14 15" key="1">
    <citation type="submission" date="2024-03" db="EMBL/GenBank/DDBJ databases">
        <title>Human intestinal bacterial collection.</title>
        <authorList>
            <person name="Pauvert C."/>
            <person name="Hitch T.C.A."/>
            <person name="Clavel T."/>
        </authorList>
    </citation>
    <scope>NUCLEOTIDE SEQUENCE [LARGE SCALE GENOMIC DNA]</scope>
    <source>
        <strain evidence="14 15">CLA-AA-H81</strain>
    </source>
</reference>
<keyword evidence="6 10" id="KW-0547">Nucleotide-binding</keyword>
<evidence type="ECO:0000256" key="1">
    <source>
        <dbReference type="ARBA" id="ARBA00001946"/>
    </source>
</evidence>
<comment type="function">
    <text evidence="2 10 12">Catalyzes the transfer of a dimethylallyl group onto the adenine at position 37 in tRNAs that read codons beginning with uridine, leading to the formation of N6-(dimethylallyl)adenosine (i(6)A).</text>
</comment>
<protein>
    <recommendedName>
        <fullName evidence="10">tRNA dimethylallyltransferase</fullName>
        <ecNumber evidence="10">2.5.1.75</ecNumber>
    </recommendedName>
    <alternativeName>
        <fullName evidence="10">Dimethylallyl diphosphate:tRNA dimethylallyltransferase</fullName>
        <shortName evidence="10">DMAPP:tRNA dimethylallyltransferase</shortName>
        <shortName evidence="10">DMATase</shortName>
    </alternativeName>
    <alternativeName>
        <fullName evidence="10">Isopentenyl-diphosphate:tRNA isopentenyltransferase</fullName>
        <shortName evidence="10">IPP transferase</shortName>
        <shortName evidence="10">IPPT</shortName>
        <shortName evidence="10">IPTase</shortName>
    </alternativeName>
</protein>
<keyword evidence="5 10" id="KW-0819">tRNA processing</keyword>
<evidence type="ECO:0000256" key="4">
    <source>
        <dbReference type="ARBA" id="ARBA00022679"/>
    </source>
</evidence>
<dbReference type="Gene3D" id="3.40.50.300">
    <property type="entry name" value="P-loop containing nucleotide triphosphate hydrolases"/>
    <property type="match status" value="2"/>
</dbReference>
<feature type="binding site" evidence="10">
    <location>
        <begin position="9"/>
        <end position="16"/>
    </location>
    <ligand>
        <name>ATP</name>
        <dbReference type="ChEBI" id="CHEBI:30616"/>
    </ligand>
</feature>